<reference evidence="2" key="1">
    <citation type="journal article" date="2017" name="Nat. Ecol. Evol.">
        <title>Genome expansion and lineage-specific genetic innovations in the forest pathogenic fungi Armillaria.</title>
        <authorList>
            <person name="Sipos G."/>
            <person name="Prasanna A.N."/>
            <person name="Walter M.C."/>
            <person name="O'Connor E."/>
            <person name="Balint B."/>
            <person name="Krizsan K."/>
            <person name="Kiss B."/>
            <person name="Hess J."/>
            <person name="Varga T."/>
            <person name="Slot J."/>
            <person name="Riley R."/>
            <person name="Boka B."/>
            <person name="Rigling D."/>
            <person name="Barry K."/>
            <person name="Lee J."/>
            <person name="Mihaltcheva S."/>
            <person name="LaButti K."/>
            <person name="Lipzen A."/>
            <person name="Waldron R."/>
            <person name="Moloney N.M."/>
            <person name="Sperisen C."/>
            <person name="Kredics L."/>
            <person name="Vagvoelgyi C."/>
            <person name="Patrignani A."/>
            <person name="Fitzpatrick D."/>
            <person name="Nagy I."/>
            <person name="Doyle S."/>
            <person name="Anderson J.B."/>
            <person name="Grigoriev I.V."/>
            <person name="Gueldener U."/>
            <person name="Muensterkoetter M."/>
            <person name="Nagy L.G."/>
        </authorList>
    </citation>
    <scope>NUCLEOTIDE SEQUENCE [LARGE SCALE GENOMIC DNA]</scope>
    <source>
        <strain evidence="2">Ar21-2</strain>
    </source>
</reference>
<evidence type="ECO:0000313" key="1">
    <source>
        <dbReference type="EMBL" id="PBK80995.1"/>
    </source>
</evidence>
<sequence>MSFIGEEGAWLAFGTGHGLIYIYGRAKGGLYCYNGGVQASSISDPVESLAFDGPSNRLVVTSHFGHILAYGLQFFETKVTFHQEWSTTVPKAIPRTATFVNEGKEVLVGLLNTGDILSLASDSGVTIATKSVNWPIGNCMSNVAGNFIILQNIAKGFDVYKLPELIKTCSIETKTRLGLVKDVRFAENSSIAVGGSDSGKVYVMDLKLGEVVQELPHGKDHEAIQAVDTYSSSNSYLIASAGGTGSHEPMICIWEKPTKLGVN</sequence>
<dbReference type="Proteomes" id="UP000217790">
    <property type="component" value="Unassembled WGS sequence"/>
</dbReference>
<proteinExistence type="predicted"/>
<protein>
    <recommendedName>
        <fullName evidence="3">WD40 repeat-like protein</fullName>
    </recommendedName>
</protein>
<evidence type="ECO:0008006" key="3">
    <source>
        <dbReference type="Google" id="ProtNLM"/>
    </source>
</evidence>
<dbReference type="OrthoDB" id="3238562at2759"/>
<dbReference type="EMBL" id="KZ293737">
    <property type="protein sequence ID" value="PBK80995.1"/>
    <property type="molecule type" value="Genomic_DNA"/>
</dbReference>
<name>A0A2H3CD45_ARMGA</name>
<dbReference type="InterPro" id="IPR015943">
    <property type="entry name" value="WD40/YVTN_repeat-like_dom_sf"/>
</dbReference>
<organism evidence="1 2">
    <name type="scientific">Armillaria gallica</name>
    <name type="common">Bulbous honey fungus</name>
    <name type="synonym">Armillaria bulbosa</name>
    <dbReference type="NCBI Taxonomy" id="47427"/>
    <lineage>
        <taxon>Eukaryota</taxon>
        <taxon>Fungi</taxon>
        <taxon>Dikarya</taxon>
        <taxon>Basidiomycota</taxon>
        <taxon>Agaricomycotina</taxon>
        <taxon>Agaricomycetes</taxon>
        <taxon>Agaricomycetidae</taxon>
        <taxon>Agaricales</taxon>
        <taxon>Marasmiineae</taxon>
        <taxon>Physalacriaceae</taxon>
        <taxon>Armillaria</taxon>
    </lineage>
</organism>
<evidence type="ECO:0000313" key="2">
    <source>
        <dbReference type="Proteomes" id="UP000217790"/>
    </source>
</evidence>
<gene>
    <name evidence="1" type="ORF">ARMGADRAFT_1091742</name>
</gene>
<keyword evidence="2" id="KW-1185">Reference proteome</keyword>
<dbReference type="SUPFAM" id="SSF50998">
    <property type="entry name" value="Quinoprotein alcohol dehydrogenase-like"/>
    <property type="match status" value="1"/>
</dbReference>
<dbReference type="Gene3D" id="2.130.10.10">
    <property type="entry name" value="YVTN repeat-like/Quinoprotein amine dehydrogenase"/>
    <property type="match status" value="1"/>
</dbReference>
<dbReference type="AlphaFoldDB" id="A0A2H3CD45"/>
<accession>A0A2H3CD45</accession>
<dbReference type="OMA" id="HMIASAC"/>
<dbReference type="InterPro" id="IPR011047">
    <property type="entry name" value="Quinoprotein_ADH-like_sf"/>
</dbReference>
<dbReference type="InParanoid" id="A0A2H3CD45"/>